<keyword evidence="3" id="KW-0496">Mitochondrion</keyword>
<evidence type="ECO:0000256" key="1">
    <source>
        <dbReference type="ARBA" id="ARBA00002670"/>
    </source>
</evidence>
<dbReference type="GO" id="GO:0004519">
    <property type="term" value="F:endonuclease activity"/>
    <property type="evidence" value="ECO:0007669"/>
    <property type="project" value="UniProtKB-KW"/>
</dbReference>
<dbReference type="InterPro" id="IPR004860">
    <property type="entry name" value="LAGLIDADG_dom"/>
</dbReference>
<sequence length="408" mass="47362">MRKIPSVKASALRGAVNRILRDYTWRISLNWLRYSPSFYTKDIQLKSSFIKSNKFINIKLKQNIQIFLTGKRSLSNNLKAGRAKLLREDKDKGKQINPLWVTGFTDAEGCFSIIIEIRTPLKWKVRTSFEINLHEKDIDILYKIQSFFSVGSIYTRPSKKIVVYRVSNVTELNEVIIPHFSKYPLISNKNIDFFLWSKVIKLVLNKEHLKWPGFLTVLSFYASINRGVSKKVLTHFPDIKPFDRPVFKLPDNLDPHWVSGFVGGDGGFSVYVKEANPSFISPCDSDLLRERMSQGKKRLSYRFYITQHCKDLDLMYLFCKFFNCGVVNVRSNSATPRCDFIVQDANSLLTKIIPHFDSYPMLNLKQKDFLCFKESMALIKLNQHLTKQGLEQIKNLSLEMNSNRLKSN</sequence>
<protein>
    <submittedName>
        <fullName evidence="3">LAGLIDADG homing endonuclease</fullName>
    </submittedName>
</protein>
<feature type="domain" description="Homing endonuclease LAGLIDADG" evidence="2">
    <location>
        <begin position="259"/>
        <end position="374"/>
    </location>
</feature>
<dbReference type="Pfam" id="PF00961">
    <property type="entry name" value="LAGLIDADG_1"/>
    <property type="match status" value="2"/>
</dbReference>
<geneLocation type="mitochondrion" evidence="3"/>
<keyword evidence="3" id="KW-0378">Hydrolase</keyword>
<reference evidence="3" key="2">
    <citation type="submission" date="2019-03" db="EMBL/GenBank/DDBJ databases">
        <authorList>
            <person name="Lee H.-H."/>
            <person name="Tsai I.J."/>
        </authorList>
    </citation>
    <scope>NUCLEOTIDE SEQUENCE</scope>
    <source>
        <strain evidence="3">BCRC 35384</strain>
    </source>
</reference>
<dbReference type="Gene3D" id="3.10.28.10">
    <property type="entry name" value="Homing endonucleases"/>
    <property type="match status" value="2"/>
</dbReference>
<dbReference type="InterPro" id="IPR027434">
    <property type="entry name" value="Homing_endonucl"/>
</dbReference>
<organism evidence="3">
    <name type="scientific">Porodaedalea pini</name>
    <dbReference type="NCBI Taxonomy" id="108901"/>
    <lineage>
        <taxon>Eukaryota</taxon>
        <taxon>Fungi</taxon>
        <taxon>Dikarya</taxon>
        <taxon>Basidiomycota</taxon>
        <taxon>Agaricomycotina</taxon>
        <taxon>Agaricomycetes</taxon>
        <taxon>Hymenochaetales</taxon>
        <taxon>Hymenochaetaceae</taxon>
        <taxon>Porodaedalea</taxon>
    </lineage>
</organism>
<name>A0A5B9RJN2_9AGAM</name>
<accession>A0A5B9RJN2</accession>
<keyword evidence="3" id="KW-0540">Nuclease</keyword>
<dbReference type="GO" id="GO:0005739">
    <property type="term" value="C:mitochondrion"/>
    <property type="evidence" value="ECO:0007669"/>
    <property type="project" value="UniProtKB-ARBA"/>
</dbReference>
<proteinExistence type="predicted"/>
<dbReference type="AlphaFoldDB" id="A0A5B9RJN2"/>
<dbReference type="PANTHER" id="PTHR36181">
    <property type="entry name" value="INTRON-ENCODED ENDONUCLEASE AI3-RELATED"/>
    <property type="match status" value="1"/>
</dbReference>
<evidence type="ECO:0000313" key="3">
    <source>
        <dbReference type="EMBL" id="QEG56975.1"/>
    </source>
</evidence>
<dbReference type="InterPro" id="IPR051289">
    <property type="entry name" value="LAGLIDADG_Endonuclease"/>
</dbReference>
<comment type="function">
    <text evidence="1">Mitochondrial DNA endonuclease involved in intron homing.</text>
</comment>
<reference evidence="3" key="1">
    <citation type="journal article" date="2019" name="Genome Biol. Evol.">
        <title>Evidence of extensive intraspecific noncoding reshuffling in a 169-kb mitochondrial genome of a basidiomycetous fungus.</title>
        <authorList>
            <person name="Lee H.H."/>
            <person name="Ke H.M."/>
            <person name="Lin C.I."/>
            <person name="Lee T.J."/>
            <person name="Chung C.L."/>
            <person name="Tsai I.J."/>
        </authorList>
    </citation>
    <scope>NUCLEOTIDE SEQUENCE</scope>
    <source>
        <strain evidence="3">BCRC 35384</strain>
    </source>
</reference>
<gene>
    <name evidence="3" type="ORF">PPIT_000091</name>
</gene>
<dbReference type="PANTHER" id="PTHR36181:SF4">
    <property type="entry name" value="LAGLIDADG ENDONUCLEASE"/>
    <property type="match status" value="1"/>
</dbReference>
<keyword evidence="3" id="KW-0255">Endonuclease</keyword>
<dbReference type="SUPFAM" id="SSF55608">
    <property type="entry name" value="Homing endonucleases"/>
    <property type="match status" value="2"/>
</dbReference>
<evidence type="ECO:0000259" key="2">
    <source>
        <dbReference type="Pfam" id="PF00961"/>
    </source>
</evidence>
<dbReference type="EMBL" id="MK623257">
    <property type="protein sequence ID" value="QEG56975.1"/>
    <property type="molecule type" value="Genomic_DNA"/>
</dbReference>
<feature type="domain" description="Homing endonuclease LAGLIDADG" evidence="2">
    <location>
        <begin position="102"/>
        <end position="199"/>
    </location>
</feature>